<dbReference type="KEGG" id="sliu:111356142"/>
<evidence type="ECO:0000313" key="3">
    <source>
        <dbReference type="Proteomes" id="UP000301870"/>
    </source>
</evidence>
<dbReference type="Pfam" id="PF11901">
    <property type="entry name" value="DM9"/>
    <property type="match status" value="1"/>
</dbReference>
<dbReference type="PANTHER" id="PTHR31649:SF1">
    <property type="entry name" value="FARNESOIC ACID O-METHYL TRANSFERASE DOMAIN-CONTAINING PROTEIN"/>
    <property type="match status" value="1"/>
</dbReference>
<dbReference type="InterPro" id="IPR006616">
    <property type="entry name" value="DM9_repeat"/>
</dbReference>
<keyword evidence="2" id="KW-0732">Signal</keyword>
<name>A0A9J7EDR3_SPOLT</name>
<keyword evidence="3" id="KW-1185">Reference proteome</keyword>
<evidence type="ECO:0000313" key="4">
    <source>
        <dbReference type="RefSeq" id="XP_022826172.1"/>
    </source>
</evidence>
<dbReference type="SMART" id="SM00696">
    <property type="entry name" value="DM9"/>
    <property type="match status" value="1"/>
</dbReference>
<dbReference type="Proteomes" id="UP000301870">
    <property type="component" value="Chromosome 22"/>
</dbReference>
<dbReference type="PANTHER" id="PTHR31649">
    <property type="entry name" value="AGAP009604-PA"/>
    <property type="match status" value="1"/>
</dbReference>
<feature type="signal peptide" evidence="2">
    <location>
        <begin position="1"/>
        <end position="23"/>
    </location>
</feature>
<feature type="region of interest" description="Disordered" evidence="1">
    <location>
        <begin position="162"/>
        <end position="182"/>
    </location>
</feature>
<reference evidence="4" key="1">
    <citation type="submission" date="2025-08" db="UniProtKB">
        <authorList>
            <consortium name="RefSeq"/>
        </authorList>
    </citation>
    <scope>IDENTIFICATION</scope>
    <source>
        <strain evidence="4">Ishihara</strain>
        <tissue evidence="4">Whole body</tissue>
    </source>
</reference>
<feature type="chain" id="PRO_5039950168" evidence="2">
    <location>
        <begin position="24"/>
        <end position="341"/>
    </location>
</feature>
<dbReference type="OrthoDB" id="7468066at2759"/>
<proteinExistence type="predicted"/>
<sequence length="341" mass="37794">MDNVVNCIFLFVLFSSVTTTSIAEETTMTTERTVAEKTNSTSRVNVTTENSKKGYDAPISRLVQELNDTDILPMNMNMSAGKPALRHHVAHFCPNLDVARVCIRKCMTYGAPAFCGKDHICYCGHRYEDFDNSNEINTTIDPDENPYKDLYERYFGIKTTSTTTQTPASTTTTTTTTTTPSTTTEDMRALDIMDWIPTNIKNASAHKHCAIIAGYKGVDGIPQMVIRASINKALVPGKLPENDKAAYIGWDRKQHKVFDFEICCVRNKEEIIWKTVESGIIPEKAVVAGYTADGVDLYIGRTAVLGELTSGAVHSVYKAIHVASNGKEVINDRFDVLVRNL</sequence>
<dbReference type="RefSeq" id="XP_022826172.1">
    <property type="nucleotide sequence ID" value="XM_022970404.1"/>
</dbReference>
<evidence type="ECO:0000256" key="2">
    <source>
        <dbReference type="SAM" id="SignalP"/>
    </source>
</evidence>
<organism evidence="3 4">
    <name type="scientific">Spodoptera litura</name>
    <name type="common">Asian cotton leafworm</name>
    <dbReference type="NCBI Taxonomy" id="69820"/>
    <lineage>
        <taxon>Eukaryota</taxon>
        <taxon>Metazoa</taxon>
        <taxon>Ecdysozoa</taxon>
        <taxon>Arthropoda</taxon>
        <taxon>Hexapoda</taxon>
        <taxon>Insecta</taxon>
        <taxon>Pterygota</taxon>
        <taxon>Neoptera</taxon>
        <taxon>Endopterygota</taxon>
        <taxon>Lepidoptera</taxon>
        <taxon>Glossata</taxon>
        <taxon>Ditrysia</taxon>
        <taxon>Noctuoidea</taxon>
        <taxon>Noctuidae</taxon>
        <taxon>Amphipyrinae</taxon>
        <taxon>Spodoptera</taxon>
    </lineage>
</organism>
<dbReference type="AlphaFoldDB" id="A0A9J7EDR3"/>
<accession>A0A9J7EDR3</accession>
<evidence type="ECO:0000256" key="1">
    <source>
        <dbReference type="SAM" id="MobiDB-lite"/>
    </source>
</evidence>
<protein>
    <submittedName>
        <fullName evidence="4">Uncharacterized protein LOC111356142 isoform X1</fullName>
    </submittedName>
</protein>
<dbReference type="GeneID" id="111356142"/>
<gene>
    <name evidence="4" type="primary">LOC111356142</name>
</gene>